<dbReference type="GO" id="GO:0005840">
    <property type="term" value="C:ribosome"/>
    <property type="evidence" value="ECO:0007669"/>
    <property type="project" value="UniProtKB-KW"/>
</dbReference>
<dbReference type="InterPro" id="IPR000182">
    <property type="entry name" value="GNAT_dom"/>
</dbReference>
<dbReference type="GO" id="GO:0016747">
    <property type="term" value="F:acyltransferase activity, transferring groups other than amino-acyl groups"/>
    <property type="evidence" value="ECO:0007669"/>
    <property type="project" value="InterPro"/>
</dbReference>
<dbReference type="InterPro" id="IPR050832">
    <property type="entry name" value="Bact_Acetyltransf"/>
</dbReference>
<dbReference type="RefSeq" id="WP_211336176.1">
    <property type="nucleotide sequence ID" value="NZ_RKHK01000001.1"/>
</dbReference>
<keyword evidence="1" id="KW-0808">Transferase</keyword>
<accession>A0A3N2BCQ5</accession>
<dbReference type="CDD" id="cd04301">
    <property type="entry name" value="NAT_SF"/>
    <property type="match status" value="1"/>
</dbReference>
<dbReference type="Pfam" id="PF00583">
    <property type="entry name" value="Acetyltransf_1"/>
    <property type="match status" value="1"/>
</dbReference>
<protein>
    <submittedName>
        <fullName evidence="5">Ribosomal protein S18 acetylase RimI-like enzyme</fullName>
    </submittedName>
</protein>
<evidence type="ECO:0000256" key="2">
    <source>
        <dbReference type="ARBA" id="ARBA00023315"/>
    </source>
</evidence>
<feature type="domain" description="N-acetyltransferase" evidence="4">
    <location>
        <begin position="2"/>
        <end position="163"/>
    </location>
</feature>
<dbReference type="PROSITE" id="PS51186">
    <property type="entry name" value="GNAT"/>
    <property type="match status" value="1"/>
</dbReference>
<keyword evidence="6" id="KW-1185">Reference proteome</keyword>
<keyword evidence="5" id="KW-0687">Ribonucleoprotein</keyword>
<dbReference type="PANTHER" id="PTHR43877">
    <property type="entry name" value="AMINOALKYLPHOSPHONATE N-ACETYLTRANSFERASE-RELATED-RELATED"/>
    <property type="match status" value="1"/>
</dbReference>
<dbReference type="InterPro" id="IPR016181">
    <property type="entry name" value="Acyl_CoA_acyltransferase"/>
</dbReference>
<evidence type="ECO:0000256" key="1">
    <source>
        <dbReference type="ARBA" id="ARBA00022679"/>
    </source>
</evidence>
<evidence type="ECO:0000313" key="6">
    <source>
        <dbReference type="Proteomes" id="UP000280668"/>
    </source>
</evidence>
<sequence length="163" mass="18040">MPSIRPPRPDDAEAMAWVHNTGWRETYSHILPERFYDDAALERRRQMWRRILAEPGERRLAVADSAGQVVGLAMAGPATADDPDRGTPARELELNVLYVRPGHHGSGAGQALLDAVLGTASAQLWVAEDNARARAFYARNGFHPDGARNDDEEFDGAEVRLVR</sequence>
<proteinExistence type="predicted"/>
<dbReference type="SUPFAM" id="SSF55729">
    <property type="entry name" value="Acyl-CoA N-acyltransferases (Nat)"/>
    <property type="match status" value="1"/>
</dbReference>
<dbReference type="AlphaFoldDB" id="A0A3N2BCQ5"/>
<comment type="caution">
    <text evidence="5">The sequence shown here is derived from an EMBL/GenBank/DDBJ whole genome shotgun (WGS) entry which is preliminary data.</text>
</comment>
<dbReference type="Gene3D" id="3.40.630.30">
    <property type="match status" value="1"/>
</dbReference>
<dbReference type="EMBL" id="RKHK01000001">
    <property type="protein sequence ID" value="ROR73029.1"/>
    <property type="molecule type" value="Genomic_DNA"/>
</dbReference>
<keyword evidence="2" id="KW-0012">Acyltransferase</keyword>
<name>A0A3N2BCQ5_9MICO</name>
<evidence type="ECO:0000256" key="3">
    <source>
        <dbReference type="SAM" id="MobiDB-lite"/>
    </source>
</evidence>
<keyword evidence="5" id="KW-0689">Ribosomal protein</keyword>
<organism evidence="5 6">
    <name type="scientific">Bogoriella caseilytica</name>
    <dbReference type="NCBI Taxonomy" id="56055"/>
    <lineage>
        <taxon>Bacteria</taxon>
        <taxon>Bacillati</taxon>
        <taxon>Actinomycetota</taxon>
        <taxon>Actinomycetes</taxon>
        <taxon>Micrococcales</taxon>
        <taxon>Bogoriellaceae</taxon>
        <taxon>Bogoriella</taxon>
    </lineage>
</organism>
<gene>
    <name evidence="5" type="ORF">EDD31_1394</name>
</gene>
<dbReference type="Proteomes" id="UP000280668">
    <property type="component" value="Unassembled WGS sequence"/>
</dbReference>
<reference evidence="5 6" key="1">
    <citation type="submission" date="2018-11" db="EMBL/GenBank/DDBJ databases">
        <title>Sequencing the genomes of 1000 actinobacteria strains.</title>
        <authorList>
            <person name="Klenk H.-P."/>
        </authorList>
    </citation>
    <scope>NUCLEOTIDE SEQUENCE [LARGE SCALE GENOMIC DNA]</scope>
    <source>
        <strain evidence="5 6">DSM 11294</strain>
    </source>
</reference>
<dbReference type="PANTHER" id="PTHR43877:SF1">
    <property type="entry name" value="ACETYLTRANSFERASE"/>
    <property type="match status" value="1"/>
</dbReference>
<feature type="region of interest" description="Disordered" evidence="3">
    <location>
        <begin position="144"/>
        <end position="163"/>
    </location>
</feature>
<evidence type="ECO:0000259" key="4">
    <source>
        <dbReference type="PROSITE" id="PS51186"/>
    </source>
</evidence>
<evidence type="ECO:0000313" key="5">
    <source>
        <dbReference type="EMBL" id="ROR73029.1"/>
    </source>
</evidence>